<name>A0A418QIB7_9BACT</name>
<dbReference type="EMBL" id="QYCN01000072">
    <property type="protein sequence ID" value="RIY04904.1"/>
    <property type="molecule type" value="Genomic_DNA"/>
</dbReference>
<keyword evidence="2" id="KW-1185">Reference proteome</keyword>
<sequence>KTVAQIGQLLGVGRATIYRYLAHLGVPTGGMPKPTEA</sequence>
<organism evidence="1 2">
    <name type="scientific">Hymenobacter rubripertinctus</name>
    <dbReference type="NCBI Taxonomy" id="2029981"/>
    <lineage>
        <taxon>Bacteria</taxon>
        <taxon>Pseudomonadati</taxon>
        <taxon>Bacteroidota</taxon>
        <taxon>Cytophagia</taxon>
        <taxon>Cytophagales</taxon>
        <taxon>Hymenobacteraceae</taxon>
        <taxon>Hymenobacter</taxon>
    </lineage>
</organism>
<evidence type="ECO:0000313" key="1">
    <source>
        <dbReference type="EMBL" id="RIY04904.1"/>
    </source>
</evidence>
<protein>
    <submittedName>
        <fullName evidence="1">Recombinase family protein</fullName>
    </submittedName>
</protein>
<accession>A0A418QIB7</accession>
<dbReference type="Proteomes" id="UP000284250">
    <property type="component" value="Unassembled WGS sequence"/>
</dbReference>
<proteinExistence type="predicted"/>
<reference evidence="1 2" key="1">
    <citation type="submission" date="2019-01" db="EMBL/GenBank/DDBJ databases">
        <title>Hymenobacter humicola sp. nov., isolated from soils in Antarctica.</title>
        <authorList>
            <person name="Sedlacek I."/>
            <person name="Holochova P."/>
            <person name="Kralova S."/>
            <person name="Pantucek R."/>
            <person name="Stankova E."/>
            <person name="Vrbovska V."/>
            <person name="Kristofova L."/>
            <person name="Svec P."/>
            <person name="Busse H.-J."/>
        </authorList>
    </citation>
    <scope>NUCLEOTIDE SEQUENCE [LARGE SCALE GENOMIC DNA]</scope>
    <source>
        <strain evidence="1 2">CCM 8852</strain>
    </source>
</reference>
<dbReference type="AlphaFoldDB" id="A0A418QIB7"/>
<evidence type="ECO:0000313" key="2">
    <source>
        <dbReference type="Proteomes" id="UP000284250"/>
    </source>
</evidence>
<gene>
    <name evidence="1" type="ORF">D0T11_21205</name>
</gene>
<feature type="non-terminal residue" evidence="1">
    <location>
        <position position="1"/>
    </location>
</feature>
<comment type="caution">
    <text evidence="1">The sequence shown here is derived from an EMBL/GenBank/DDBJ whole genome shotgun (WGS) entry which is preliminary data.</text>
</comment>